<feature type="transmembrane region" description="Helical" evidence="1">
    <location>
        <begin position="260"/>
        <end position="284"/>
    </location>
</feature>
<dbReference type="EMBL" id="KY432654">
    <property type="protein sequence ID" value="AQS82307.1"/>
    <property type="molecule type" value="Genomic_DNA"/>
</dbReference>
<feature type="transmembrane region" description="Helical" evidence="1">
    <location>
        <begin position="182"/>
        <end position="207"/>
    </location>
</feature>
<feature type="transmembrane region" description="Helical" evidence="1">
    <location>
        <begin position="352"/>
        <end position="379"/>
    </location>
</feature>
<evidence type="ECO:0000313" key="2">
    <source>
        <dbReference type="EMBL" id="AQS82307.1"/>
    </source>
</evidence>
<sequence length="438" mass="48995">MYILARVDRSILLNTVLLFAFFSATVWVNNNYIYHLYDYMGYAKKTVDFGLYPYLMVLALICALLCGGAIRRPGDLLVTLLVVILVPHSLVLNGANQYSPDAQPWAGVPLAIAFGILIIGIVNKIRFHPLGALQRENQGRRMLVLLSVLNIVVLVFIFFKSAGYFSFDFAGQYARRALAREVFAAGSANGYLSSIGTQAFFPVLFAWGVYRRQWFYLVLGIVNALVLWGAFGQKYPFVVLFLIYGLMVYFRRFGQVRVSWVVCALLMLLLLGALEHEVFGYSFLNDYFLRRAFIVPSTLLGAVDQFVSQFGSNYYRDTLLGALLGQGRTEPLSFRLGTEIFNNPDMNANVNFFAIAYMQLGYVGVMAESMLVGGSVVLMNFLFSRYGAFMAIPVALLFTTKILEQSLLTVMLGSGVFLMLLFLALISFPLKMSLGKTL</sequence>
<name>A0A1S6JV67_PSEAI</name>
<feature type="transmembrane region" description="Helical" evidence="1">
    <location>
        <begin position="409"/>
        <end position="430"/>
    </location>
</feature>
<gene>
    <name evidence="2" type="primary">wzy</name>
</gene>
<feature type="transmembrane region" description="Helical" evidence="1">
    <location>
        <begin position="386"/>
        <end position="403"/>
    </location>
</feature>
<evidence type="ECO:0000256" key="1">
    <source>
        <dbReference type="SAM" id="Phobius"/>
    </source>
</evidence>
<feature type="transmembrane region" description="Helical" evidence="1">
    <location>
        <begin position="12"/>
        <end position="29"/>
    </location>
</feature>
<keyword evidence="1" id="KW-0472">Membrane</keyword>
<protein>
    <submittedName>
        <fullName evidence="2">B-band O-antigen polymerase</fullName>
    </submittedName>
</protein>
<keyword evidence="1" id="KW-1133">Transmembrane helix</keyword>
<proteinExistence type="predicted"/>
<feature type="transmembrane region" description="Helical" evidence="1">
    <location>
        <begin position="214"/>
        <end position="231"/>
    </location>
</feature>
<organism evidence="2">
    <name type="scientific">Pseudomonas aeruginosa</name>
    <dbReference type="NCBI Taxonomy" id="287"/>
    <lineage>
        <taxon>Bacteria</taxon>
        <taxon>Pseudomonadati</taxon>
        <taxon>Pseudomonadota</taxon>
        <taxon>Gammaproteobacteria</taxon>
        <taxon>Pseudomonadales</taxon>
        <taxon>Pseudomonadaceae</taxon>
        <taxon>Pseudomonas</taxon>
    </lineage>
</organism>
<reference evidence="2" key="1">
    <citation type="journal article" date="2017" name="Mol. Ecol.">
        <title>Network structure and local adaptation in co-evolving bacteria-phage interactions.</title>
        <authorList>
            <person name="Gurney J."/>
            <person name="Aldakak L."/>
            <person name="Betts A."/>
            <person name="Gougat-Barbera C."/>
            <person name="Poisot T."/>
            <person name="Kaltz O."/>
            <person name="Hochberg M.E."/>
        </authorList>
    </citation>
    <scope>NUCLEOTIDE SEQUENCE</scope>
    <source>
        <strain evidence="2">BPAO1</strain>
    </source>
</reference>
<feature type="transmembrane region" description="Helical" evidence="1">
    <location>
        <begin position="237"/>
        <end position="253"/>
    </location>
</feature>
<feature type="transmembrane region" description="Helical" evidence="1">
    <location>
        <begin position="77"/>
        <end position="96"/>
    </location>
</feature>
<dbReference type="AlphaFoldDB" id="A0A1S6JV67"/>
<accession>A0A1S6JV67</accession>
<feature type="transmembrane region" description="Helical" evidence="1">
    <location>
        <begin position="102"/>
        <end position="122"/>
    </location>
</feature>
<keyword evidence="1" id="KW-0812">Transmembrane</keyword>
<feature type="transmembrane region" description="Helical" evidence="1">
    <location>
        <begin position="143"/>
        <end position="162"/>
    </location>
</feature>
<feature type="transmembrane region" description="Helical" evidence="1">
    <location>
        <begin position="49"/>
        <end position="70"/>
    </location>
</feature>